<gene>
    <name evidence="2" type="ORF">MMF94_03680</name>
</gene>
<organism evidence="2 3">
    <name type="scientific">Pseudonocardia alaniniphila</name>
    <dbReference type="NCBI Taxonomy" id="75291"/>
    <lineage>
        <taxon>Bacteria</taxon>
        <taxon>Bacillati</taxon>
        <taxon>Actinomycetota</taxon>
        <taxon>Actinomycetes</taxon>
        <taxon>Pseudonocardiales</taxon>
        <taxon>Pseudonocardiaceae</taxon>
        <taxon>Pseudonocardia</taxon>
    </lineage>
</organism>
<name>A0ABS9T8A7_9PSEU</name>
<dbReference type="SUPFAM" id="SSF55729">
    <property type="entry name" value="Acyl-CoA N-acyltransferases (Nat)"/>
    <property type="match status" value="1"/>
</dbReference>
<protein>
    <submittedName>
        <fullName evidence="2">GNAT family N-acetyltransferase</fullName>
    </submittedName>
</protein>
<dbReference type="Gene3D" id="3.40.630.30">
    <property type="match status" value="1"/>
</dbReference>
<dbReference type="RefSeq" id="WP_241034798.1">
    <property type="nucleotide sequence ID" value="NZ_BAAAJF010000009.1"/>
</dbReference>
<accession>A0ABS9T8A7</accession>
<feature type="domain" description="N-acetyltransferase" evidence="1">
    <location>
        <begin position="1"/>
        <end position="139"/>
    </location>
</feature>
<evidence type="ECO:0000313" key="2">
    <source>
        <dbReference type="EMBL" id="MCH6164775.1"/>
    </source>
</evidence>
<reference evidence="2 3" key="1">
    <citation type="submission" date="2022-03" db="EMBL/GenBank/DDBJ databases">
        <title>Pseudonocardia alaer sp. nov., a novel actinomycete isolated from reed forest soil.</title>
        <authorList>
            <person name="Wang L."/>
        </authorList>
    </citation>
    <scope>NUCLEOTIDE SEQUENCE [LARGE SCALE GENOMIC DNA]</scope>
    <source>
        <strain evidence="2 3">Y-16303</strain>
    </source>
</reference>
<dbReference type="EMBL" id="JAKXMK010000003">
    <property type="protein sequence ID" value="MCH6164775.1"/>
    <property type="molecule type" value="Genomic_DNA"/>
</dbReference>
<proteinExistence type="predicted"/>
<dbReference type="PROSITE" id="PS51186">
    <property type="entry name" value="GNAT"/>
    <property type="match status" value="1"/>
</dbReference>
<dbReference type="InterPro" id="IPR016181">
    <property type="entry name" value="Acyl_CoA_acyltransferase"/>
</dbReference>
<dbReference type="InterPro" id="IPR000182">
    <property type="entry name" value="GNAT_dom"/>
</dbReference>
<comment type="caution">
    <text evidence="2">The sequence shown here is derived from an EMBL/GenBank/DDBJ whole genome shotgun (WGS) entry which is preliminary data.</text>
</comment>
<keyword evidence="3" id="KW-1185">Reference proteome</keyword>
<dbReference type="Proteomes" id="UP001299970">
    <property type="component" value="Unassembled WGS sequence"/>
</dbReference>
<sequence>MRWVRETPAHWDTDKKRVLGDLAPELFGFGSPGVGDVLADEWWRVEDGDQIIGYGRLDDTWGDAEILVLVDPRRRRSGVGAFILARLEEEAAARHLNYIYNVVPDRHPDPEKVTGFLAAHGFTPNSVGELRKKVPAEGA</sequence>
<evidence type="ECO:0000313" key="3">
    <source>
        <dbReference type="Proteomes" id="UP001299970"/>
    </source>
</evidence>
<dbReference type="CDD" id="cd04301">
    <property type="entry name" value="NAT_SF"/>
    <property type="match status" value="1"/>
</dbReference>
<dbReference type="Pfam" id="PF13508">
    <property type="entry name" value="Acetyltransf_7"/>
    <property type="match status" value="1"/>
</dbReference>
<evidence type="ECO:0000259" key="1">
    <source>
        <dbReference type="PROSITE" id="PS51186"/>
    </source>
</evidence>